<protein>
    <submittedName>
        <fullName evidence="7">4Fe-4S ferredoxin</fullName>
    </submittedName>
</protein>
<dbReference type="GO" id="GO:0046872">
    <property type="term" value="F:metal ion binding"/>
    <property type="evidence" value="ECO:0007669"/>
    <property type="project" value="UniProtKB-KW"/>
</dbReference>
<evidence type="ECO:0000256" key="5">
    <source>
        <dbReference type="SAM" id="MobiDB-lite"/>
    </source>
</evidence>
<dbReference type="RefSeq" id="WP_068169570.1">
    <property type="nucleotide sequence ID" value="NZ_AOGK01000001.1"/>
</dbReference>
<sequence>MPDFRANRCTRYRFRYSECRRCADACPHEAIGLTDEGATLVADACKDCGLCVSACHTSAWTSPTFKPIDLLREAIQRSALSLACEPSGCGPVADATVPCLGAIDAVWLAYMARRRIPLTLHGSGHCAECVHGKTGAAQLQTNLEALDELLKAATPPDTDGEPPRPLPDWRMPVLAQDQRAPGARDLAARKSAVAASRRQLFRRIFRHGGDAPAAPNHGGAPAQAPQNTPQKAIRAGAYAVSEQRELLQIVSRQKDNAPFHVAYHEALPLLQLSLQPGCTLCEACFRVCPTGALQIEENPGDWALTFQTDRCVACAVCLEVCQPRVLDAAPSFDARPEQAAITLIRQTKQRCARCDRHFVSPSPQKTCTVCSDDEDAFAAIFGND</sequence>
<dbReference type="OrthoDB" id="9808559at2"/>
<dbReference type="InterPro" id="IPR017896">
    <property type="entry name" value="4Fe4S_Fe-S-bd"/>
</dbReference>
<dbReference type="PROSITE" id="PS51379">
    <property type="entry name" value="4FE4S_FER_2"/>
    <property type="match status" value="3"/>
</dbReference>
<dbReference type="InterPro" id="IPR017900">
    <property type="entry name" value="4Fe4S_Fe_S_CS"/>
</dbReference>
<feature type="domain" description="4Fe-4S ferredoxin-type" evidence="6">
    <location>
        <begin position="302"/>
        <end position="331"/>
    </location>
</feature>
<keyword evidence="1" id="KW-0004">4Fe-4S</keyword>
<organism evidence="7 8">
    <name type="scientific">Hydrogenophaga taeniospiralis CCUG 15921</name>
    <dbReference type="NCBI Taxonomy" id="1281780"/>
    <lineage>
        <taxon>Bacteria</taxon>
        <taxon>Pseudomonadati</taxon>
        <taxon>Pseudomonadota</taxon>
        <taxon>Betaproteobacteria</taxon>
        <taxon>Burkholderiales</taxon>
        <taxon>Comamonadaceae</taxon>
        <taxon>Hydrogenophaga</taxon>
    </lineage>
</organism>
<dbReference type="SUPFAM" id="SSF54862">
    <property type="entry name" value="4Fe-4S ferredoxins"/>
    <property type="match status" value="1"/>
</dbReference>
<dbReference type="GO" id="GO:0051539">
    <property type="term" value="F:4 iron, 4 sulfur cluster binding"/>
    <property type="evidence" value="ECO:0007669"/>
    <property type="project" value="UniProtKB-KW"/>
</dbReference>
<reference evidence="7" key="1">
    <citation type="submission" date="2013-01" db="EMBL/GenBank/DDBJ databases">
        <title>Genome draft of Hydrogenophaga taeniospiralis 2K1.</title>
        <authorList>
            <person name="Gomila M."/>
            <person name="Lalucat J."/>
        </authorList>
    </citation>
    <scope>NUCLEOTIDE SEQUENCE</scope>
    <source>
        <strain evidence="7">CCUG 15921</strain>
    </source>
</reference>
<accession>A0A9X4S8J2</accession>
<dbReference type="PANTHER" id="PTHR43687">
    <property type="entry name" value="ADENYLYLSULFATE REDUCTASE, BETA SUBUNIT"/>
    <property type="match status" value="1"/>
</dbReference>
<evidence type="ECO:0000256" key="3">
    <source>
        <dbReference type="ARBA" id="ARBA00023004"/>
    </source>
</evidence>
<evidence type="ECO:0000313" key="8">
    <source>
        <dbReference type="Proteomes" id="UP001152876"/>
    </source>
</evidence>
<dbReference type="InterPro" id="IPR050572">
    <property type="entry name" value="Fe-S_Ferredoxin"/>
</dbReference>
<comment type="caution">
    <text evidence="7">The sequence shown here is derived from an EMBL/GenBank/DDBJ whole genome shotgun (WGS) entry which is preliminary data.</text>
</comment>
<evidence type="ECO:0000313" key="7">
    <source>
        <dbReference type="EMBL" id="MDG5973999.1"/>
    </source>
</evidence>
<evidence type="ECO:0000256" key="1">
    <source>
        <dbReference type="ARBA" id="ARBA00022485"/>
    </source>
</evidence>
<feature type="domain" description="4Fe-4S ferredoxin-type" evidence="6">
    <location>
        <begin position="36"/>
        <end position="65"/>
    </location>
</feature>
<keyword evidence="2" id="KW-0479">Metal-binding</keyword>
<name>A0A9X4S8J2_9BURK</name>
<dbReference type="Gene3D" id="3.30.70.20">
    <property type="match status" value="2"/>
</dbReference>
<gene>
    <name evidence="7" type="ORF">H010_01960</name>
</gene>
<dbReference type="Proteomes" id="UP001152876">
    <property type="component" value="Unassembled WGS sequence"/>
</dbReference>
<dbReference type="EMBL" id="AOGK01000001">
    <property type="protein sequence ID" value="MDG5973999.1"/>
    <property type="molecule type" value="Genomic_DNA"/>
</dbReference>
<feature type="domain" description="4Fe-4S ferredoxin-type" evidence="6">
    <location>
        <begin position="270"/>
        <end position="298"/>
    </location>
</feature>
<evidence type="ECO:0000256" key="4">
    <source>
        <dbReference type="ARBA" id="ARBA00023014"/>
    </source>
</evidence>
<feature type="region of interest" description="Disordered" evidence="5">
    <location>
        <begin position="208"/>
        <end position="229"/>
    </location>
</feature>
<proteinExistence type="predicted"/>
<evidence type="ECO:0000259" key="6">
    <source>
        <dbReference type="PROSITE" id="PS51379"/>
    </source>
</evidence>
<dbReference type="PANTHER" id="PTHR43687:SF1">
    <property type="entry name" value="FERREDOXIN III"/>
    <property type="match status" value="1"/>
</dbReference>
<dbReference type="Pfam" id="PF12838">
    <property type="entry name" value="Fer4_7"/>
    <property type="match status" value="1"/>
</dbReference>
<keyword evidence="3" id="KW-0408">Iron</keyword>
<evidence type="ECO:0000256" key="2">
    <source>
        <dbReference type="ARBA" id="ARBA00022723"/>
    </source>
</evidence>
<dbReference type="PROSITE" id="PS00198">
    <property type="entry name" value="4FE4S_FER_1"/>
    <property type="match status" value="1"/>
</dbReference>
<keyword evidence="8" id="KW-1185">Reference proteome</keyword>
<dbReference type="AlphaFoldDB" id="A0A9X4S8J2"/>
<feature type="compositionally biased region" description="Low complexity" evidence="5">
    <location>
        <begin position="210"/>
        <end position="225"/>
    </location>
</feature>
<keyword evidence="4" id="KW-0411">Iron-sulfur</keyword>